<accession>A0ABT9GLZ2</accession>
<feature type="signal peptide" evidence="11">
    <location>
        <begin position="1"/>
        <end position="22"/>
    </location>
</feature>
<evidence type="ECO:0000256" key="10">
    <source>
        <dbReference type="SAM" id="MobiDB-lite"/>
    </source>
</evidence>
<dbReference type="Gene3D" id="2.40.170.20">
    <property type="entry name" value="TonB-dependent receptor, beta-barrel domain"/>
    <property type="match status" value="1"/>
</dbReference>
<dbReference type="InterPro" id="IPR012910">
    <property type="entry name" value="Plug_dom"/>
</dbReference>
<dbReference type="InterPro" id="IPR037066">
    <property type="entry name" value="Plug_dom_sf"/>
</dbReference>
<proteinExistence type="inferred from homology"/>
<dbReference type="InterPro" id="IPR036942">
    <property type="entry name" value="Beta-barrel_TonB_sf"/>
</dbReference>
<evidence type="ECO:0000256" key="5">
    <source>
        <dbReference type="ARBA" id="ARBA00023077"/>
    </source>
</evidence>
<dbReference type="PROSITE" id="PS52016">
    <property type="entry name" value="TONB_DEPENDENT_REC_3"/>
    <property type="match status" value="1"/>
</dbReference>
<evidence type="ECO:0000256" key="2">
    <source>
        <dbReference type="ARBA" id="ARBA00022448"/>
    </source>
</evidence>
<evidence type="ECO:0000256" key="9">
    <source>
        <dbReference type="RuleBase" id="RU003357"/>
    </source>
</evidence>
<sequence length="971" mass="106328">MRKISVLATAITTALISGALLADEQATEGAKVERIEITGSRIRGVDLEGTQPLVVISSEDIKNSGASDIYELLRDLGQVRGGSGTFSTSESGATSTSTPGGQAAASLRGLGPASTLTLINGRRVAASSFAAGTQNFVDINSIPLAAIERVEVLATGASAIYGADAVAGVINYILKSDYDGAELNLNYGNSTASSNDGRANINFVMGREVAGGNLTVFADYFDRKMLTAQDRSFTRDPALVSNYSYLPKGTPNIYFWSARSGDEIGSPDCKTDFVTTEFGEEICAYYGNEDDVLVSPFKSAAVGFMFNRDLANGLRWNTDLFYTRTKSTAFSSPAPIDQVDDTEGPWVQETALDIFPDAIRDDLLDQIWIDPFWSEAGQRLWGFRFDARFNDPRTIEVESEAIRFVSSLGGDIGHWEWESAILLSRSKSTQEAVAGIYNRYKYHAGIAGELCLDGTIADYDGFDLTCASGAGLAGVYNPFLQNDPANEAILGLAQEVPTRDGRSTVYGWDARFSGELFEMPHGYVGAALGLELRREEITDTPSLNAQARPENNYLVDVFGFGSSLSAASRNQAAAFAEIYVPLAERVELLAAGRYDHYNDFGGTFNPKVGLTWRPIDELVLRGSWATSFRAPSLTQAGVQLRTTTATYDCSANQTVSDLYCEGQNFTSSPNVLELGNPDLQAETSESISLGLAWSPTRDTTITIDYWQFDHKRLVDTDMTAMLARTATDASVRHCGLVPQGQIGIAYNPDVCDVTDAEGRRIDQAGANLSEILSAYVNEFDPRFAELPLLRDHVIQLENVGQQEVKGLDISFKHTLDFAGGRLGLDIDWTNYLSFKRNKAGSDEIESLVGTYRYPRNIGSARISWRNDDLFLGLTALYTSSYEDDISRLRRRNIWELEDLGELNEEGTRQVASWTTLRASVGYDFDNAAINLSIDNLLDRDPPRVFGSSRGFDSINHNAMGRSYRLSFTYFF</sequence>
<gene>
    <name evidence="14" type="ORF">Q3O59_02930</name>
</gene>
<evidence type="ECO:0000256" key="4">
    <source>
        <dbReference type="ARBA" id="ARBA00022692"/>
    </source>
</evidence>
<feature type="chain" id="PRO_5046509705" evidence="11">
    <location>
        <begin position="23"/>
        <end position="971"/>
    </location>
</feature>
<comment type="caution">
    <text evidence="14">The sequence shown here is derived from an EMBL/GenBank/DDBJ whole genome shotgun (WGS) entry which is preliminary data.</text>
</comment>
<evidence type="ECO:0000256" key="1">
    <source>
        <dbReference type="ARBA" id="ARBA00004571"/>
    </source>
</evidence>
<dbReference type="PANTHER" id="PTHR47234">
    <property type="match status" value="1"/>
</dbReference>
<evidence type="ECO:0000256" key="3">
    <source>
        <dbReference type="ARBA" id="ARBA00022452"/>
    </source>
</evidence>
<keyword evidence="6 8" id="KW-0472">Membrane</keyword>
<evidence type="ECO:0000259" key="13">
    <source>
        <dbReference type="Pfam" id="PF07715"/>
    </source>
</evidence>
<keyword evidence="4 8" id="KW-0812">Transmembrane</keyword>
<evidence type="ECO:0000313" key="15">
    <source>
        <dbReference type="Proteomes" id="UP001236258"/>
    </source>
</evidence>
<dbReference type="InterPro" id="IPR039426">
    <property type="entry name" value="TonB-dep_rcpt-like"/>
</dbReference>
<protein>
    <submittedName>
        <fullName evidence="14">TonB-dependent receptor</fullName>
    </submittedName>
</protein>
<dbReference type="PANTHER" id="PTHR47234:SF2">
    <property type="entry name" value="TONB-DEPENDENT RECEPTOR"/>
    <property type="match status" value="1"/>
</dbReference>
<evidence type="ECO:0000259" key="12">
    <source>
        <dbReference type="Pfam" id="PF00593"/>
    </source>
</evidence>
<dbReference type="Pfam" id="PF00593">
    <property type="entry name" value="TonB_dep_Rec_b-barrel"/>
    <property type="match status" value="1"/>
</dbReference>
<evidence type="ECO:0000313" key="14">
    <source>
        <dbReference type="EMBL" id="MDP4527985.1"/>
    </source>
</evidence>
<keyword evidence="14" id="KW-0675">Receptor</keyword>
<feature type="region of interest" description="Disordered" evidence="10">
    <location>
        <begin position="83"/>
        <end position="104"/>
    </location>
</feature>
<dbReference type="EMBL" id="JAUZVY010000001">
    <property type="protein sequence ID" value="MDP4527985.1"/>
    <property type="molecule type" value="Genomic_DNA"/>
</dbReference>
<keyword evidence="15" id="KW-1185">Reference proteome</keyword>
<feature type="domain" description="TonB-dependent receptor plug" evidence="13">
    <location>
        <begin position="50"/>
        <end position="169"/>
    </location>
</feature>
<organism evidence="14 15">
    <name type="scientific">Alkalimonas delamerensis</name>
    <dbReference type="NCBI Taxonomy" id="265981"/>
    <lineage>
        <taxon>Bacteria</taxon>
        <taxon>Pseudomonadati</taxon>
        <taxon>Pseudomonadota</taxon>
        <taxon>Gammaproteobacteria</taxon>
        <taxon>Alkalimonas</taxon>
    </lineage>
</organism>
<reference evidence="14 15" key="1">
    <citation type="submission" date="2023-08" db="EMBL/GenBank/DDBJ databases">
        <authorList>
            <person name="Joshi A."/>
            <person name="Thite S."/>
        </authorList>
    </citation>
    <scope>NUCLEOTIDE SEQUENCE [LARGE SCALE GENOMIC DNA]</scope>
    <source>
        <strain evidence="14 15">1E1</strain>
    </source>
</reference>
<keyword evidence="3 8" id="KW-1134">Transmembrane beta strand</keyword>
<comment type="similarity">
    <text evidence="8 9">Belongs to the TonB-dependent receptor family.</text>
</comment>
<dbReference type="Proteomes" id="UP001236258">
    <property type="component" value="Unassembled WGS sequence"/>
</dbReference>
<keyword evidence="7 8" id="KW-0998">Cell outer membrane</keyword>
<dbReference type="SUPFAM" id="SSF56935">
    <property type="entry name" value="Porins"/>
    <property type="match status" value="1"/>
</dbReference>
<evidence type="ECO:0000256" key="7">
    <source>
        <dbReference type="ARBA" id="ARBA00023237"/>
    </source>
</evidence>
<evidence type="ECO:0000256" key="11">
    <source>
        <dbReference type="SAM" id="SignalP"/>
    </source>
</evidence>
<dbReference type="Pfam" id="PF07715">
    <property type="entry name" value="Plug"/>
    <property type="match status" value="1"/>
</dbReference>
<dbReference type="InterPro" id="IPR000531">
    <property type="entry name" value="Beta-barrel_TonB"/>
</dbReference>
<keyword evidence="11" id="KW-0732">Signal</keyword>
<evidence type="ECO:0000256" key="6">
    <source>
        <dbReference type="ARBA" id="ARBA00023136"/>
    </source>
</evidence>
<feature type="domain" description="TonB-dependent receptor-like beta-barrel" evidence="12">
    <location>
        <begin position="468"/>
        <end position="936"/>
    </location>
</feature>
<evidence type="ECO:0000256" key="8">
    <source>
        <dbReference type="PROSITE-ProRule" id="PRU01360"/>
    </source>
</evidence>
<feature type="compositionally biased region" description="Low complexity" evidence="10">
    <location>
        <begin position="85"/>
        <end position="104"/>
    </location>
</feature>
<dbReference type="Gene3D" id="2.170.130.10">
    <property type="entry name" value="TonB-dependent receptor, plug domain"/>
    <property type="match status" value="1"/>
</dbReference>
<keyword evidence="5 9" id="KW-0798">TonB box</keyword>
<dbReference type="RefSeq" id="WP_305944158.1">
    <property type="nucleotide sequence ID" value="NZ_JAUZVY010000001.1"/>
</dbReference>
<name>A0ABT9GLZ2_9GAMM</name>
<keyword evidence="2 8" id="KW-0813">Transport</keyword>
<comment type="subcellular location">
    <subcellularLocation>
        <location evidence="1 8">Cell outer membrane</location>
        <topology evidence="1 8">Multi-pass membrane protein</topology>
    </subcellularLocation>
</comment>